<gene>
    <name evidence="2" type="ORF">PT974_00343</name>
</gene>
<evidence type="ECO:0000313" key="2">
    <source>
        <dbReference type="EMBL" id="KAK5997975.1"/>
    </source>
</evidence>
<reference evidence="2 3" key="1">
    <citation type="submission" date="2024-01" db="EMBL/GenBank/DDBJ databases">
        <title>Complete genome of Cladobotryum mycophilum ATHUM6906.</title>
        <authorList>
            <person name="Christinaki A.C."/>
            <person name="Myridakis A.I."/>
            <person name="Kouvelis V.N."/>
        </authorList>
    </citation>
    <scope>NUCLEOTIDE SEQUENCE [LARGE SCALE GENOMIC DNA]</scope>
    <source>
        <strain evidence="2 3">ATHUM6906</strain>
    </source>
</reference>
<comment type="caution">
    <text evidence="2">The sequence shown here is derived from an EMBL/GenBank/DDBJ whole genome shotgun (WGS) entry which is preliminary data.</text>
</comment>
<dbReference type="EMBL" id="JAVFKD010000001">
    <property type="protein sequence ID" value="KAK5997975.1"/>
    <property type="molecule type" value="Genomic_DNA"/>
</dbReference>
<keyword evidence="3" id="KW-1185">Reference proteome</keyword>
<dbReference type="Proteomes" id="UP001338125">
    <property type="component" value="Unassembled WGS sequence"/>
</dbReference>
<feature type="region of interest" description="Disordered" evidence="1">
    <location>
        <begin position="1"/>
        <end position="22"/>
    </location>
</feature>
<sequence>MASVSEDAAPTKEKQNHISWLKEAPKQAKRRRVIETIARELGEFGYVHVWINGHDSRTVLGVINSKGQQHYVRENRISAYAGKQPGHATMEGEVYFVVENGKARIMKDYERAGEETKALELNPVQCTRDWEVIQLPA</sequence>
<accession>A0ABR0T0L8</accession>
<evidence type="ECO:0000313" key="3">
    <source>
        <dbReference type="Proteomes" id="UP001338125"/>
    </source>
</evidence>
<proteinExistence type="predicted"/>
<organism evidence="2 3">
    <name type="scientific">Cladobotryum mycophilum</name>
    <dbReference type="NCBI Taxonomy" id="491253"/>
    <lineage>
        <taxon>Eukaryota</taxon>
        <taxon>Fungi</taxon>
        <taxon>Dikarya</taxon>
        <taxon>Ascomycota</taxon>
        <taxon>Pezizomycotina</taxon>
        <taxon>Sordariomycetes</taxon>
        <taxon>Hypocreomycetidae</taxon>
        <taxon>Hypocreales</taxon>
        <taxon>Hypocreaceae</taxon>
        <taxon>Cladobotryum</taxon>
    </lineage>
</organism>
<name>A0ABR0T0L8_9HYPO</name>
<protein>
    <submittedName>
        <fullName evidence="2">Uncharacterized protein</fullName>
    </submittedName>
</protein>
<evidence type="ECO:0000256" key="1">
    <source>
        <dbReference type="SAM" id="MobiDB-lite"/>
    </source>
</evidence>